<evidence type="ECO:0008006" key="3">
    <source>
        <dbReference type="Google" id="ProtNLM"/>
    </source>
</evidence>
<accession>A0A1H3F868</accession>
<dbReference type="STRING" id="762486.SAMN05444411_110136"/>
<organism evidence="1 2">
    <name type="scientific">Lutibacter oricola</name>
    <dbReference type="NCBI Taxonomy" id="762486"/>
    <lineage>
        <taxon>Bacteria</taxon>
        <taxon>Pseudomonadati</taxon>
        <taxon>Bacteroidota</taxon>
        <taxon>Flavobacteriia</taxon>
        <taxon>Flavobacteriales</taxon>
        <taxon>Flavobacteriaceae</taxon>
        <taxon>Lutibacter</taxon>
    </lineage>
</organism>
<dbReference type="AlphaFoldDB" id="A0A1H3F868"/>
<dbReference type="RefSeq" id="WP_090125431.1">
    <property type="nucleotide sequence ID" value="NZ_FNNJ01000010.1"/>
</dbReference>
<protein>
    <recommendedName>
        <fullName evidence="3">Outer membrane protein beta-barrel domain-containing protein</fullName>
    </recommendedName>
</protein>
<name>A0A1H3F868_9FLAO</name>
<proteinExistence type="predicted"/>
<dbReference type="EMBL" id="FNNJ01000010">
    <property type="protein sequence ID" value="SDX86394.1"/>
    <property type="molecule type" value="Genomic_DNA"/>
</dbReference>
<reference evidence="1 2" key="1">
    <citation type="submission" date="2016-10" db="EMBL/GenBank/DDBJ databases">
        <authorList>
            <person name="de Groot N.N."/>
        </authorList>
    </citation>
    <scope>NUCLEOTIDE SEQUENCE [LARGE SCALE GENOMIC DNA]</scope>
    <source>
        <strain evidence="1 2">DSM 24956</strain>
    </source>
</reference>
<evidence type="ECO:0000313" key="1">
    <source>
        <dbReference type="EMBL" id="SDX86394.1"/>
    </source>
</evidence>
<dbReference type="Proteomes" id="UP000199595">
    <property type="component" value="Unassembled WGS sequence"/>
</dbReference>
<evidence type="ECO:0000313" key="2">
    <source>
        <dbReference type="Proteomes" id="UP000199595"/>
    </source>
</evidence>
<keyword evidence="2" id="KW-1185">Reference proteome</keyword>
<gene>
    <name evidence="1" type="ORF">SAMN05444411_110136</name>
</gene>
<dbReference type="OrthoDB" id="921445at2"/>
<sequence>MKKNTILLLITAFTLNCYSQITFEKGYFINNANQKVECFIKNIDWRSNPTHFEYKLSENGNSKKAGIETVTKFEIYNASSYVKKTVKIDRSTSNINNLDKSKKVSFKEEQLFLKILIKGNANLYGYNDDSLSRFFYSVDNSSIEQLIYKTYLTENSKIGENNQFKQQLWNKLKCSSINMATVNKVTYKKKSLIKFFNLYNKCNNSNYTNYESKQKKDLFNLSIRPQIRNSSFFINNAISDYDDTDFGNKISFGLGIEAEFIFSFNKNKWALIFEPTFQQYKSKVSTVNSNETDREIIKTAKYNSIELPLGIRHYFFLNNDSKLFINASYIIDLSFNSSVIFNEIDRSIVRNKEISSNPNAAFGIGYKLKDKYSIEARFQTEKQILNNFVYWDSPYTTTSIIFGYSFL</sequence>